<dbReference type="EMBL" id="CAUYUJ010004053">
    <property type="protein sequence ID" value="CAK0807965.1"/>
    <property type="molecule type" value="Genomic_DNA"/>
</dbReference>
<keyword evidence="3" id="KW-1185">Reference proteome</keyword>
<comment type="caution">
    <text evidence="2">The sequence shown here is derived from an EMBL/GenBank/DDBJ whole genome shotgun (WGS) entry which is preliminary data.</text>
</comment>
<gene>
    <name evidence="2" type="ORF">PCOR1329_LOCUS13689</name>
</gene>
<evidence type="ECO:0000256" key="1">
    <source>
        <dbReference type="SAM" id="MobiDB-lite"/>
    </source>
</evidence>
<dbReference type="Proteomes" id="UP001189429">
    <property type="component" value="Unassembled WGS sequence"/>
</dbReference>
<evidence type="ECO:0000313" key="3">
    <source>
        <dbReference type="Proteomes" id="UP001189429"/>
    </source>
</evidence>
<accession>A0ABN9QR22</accession>
<protein>
    <submittedName>
        <fullName evidence="2">Uncharacterized protein</fullName>
    </submittedName>
</protein>
<reference evidence="2" key="1">
    <citation type="submission" date="2023-10" db="EMBL/GenBank/DDBJ databases">
        <authorList>
            <person name="Chen Y."/>
            <person name="Shah S."/>
            <person name="Dougan E. K."/>
            <person name="Thang M."/>
            <person name="Chan C."/>
        </authorList>
    </citation>
    <scope>NUCLEOTIDE SEQUENCE [LARGE SCALE GENOMIC DNA]</scope>
</reference>
<organism evidence="2 3">
    <name type="scientific">Prorocentrum cordatum</name>
    <dbReference type="NCBI Taxonomy" id="2364126"/>
    <lineage>
        <taxon>Eukaryota</taxon>
        <taxon>Sar</taxon>
        <taxon>Alveolata</taxon>
        <taxon>Dinophyceae</taxon>
        <taxon>Prorocentrales</taxon>
        <taxon>Prorocentraceae</taxon>
        <taxon>Prorocentrum</taxon>
    </lineage>
</organism>
<name>A0ABN9QR22_9DINO</name>
<feature type="region of interest" description="Disordered" evidence="1">
    <location>
        <begin position="11"/>
        <end position="36"/>
    </location>
</feature>
<evidence type="ECO:0000313" key="2">
    <source>
        <dbReference type="EMBL" id="CAK0807965.1"/>
    </source>
</evidence>
<feature type="non-terminal residue" evidence="2">
    <location>
        <position position="793"/>
    </location>
</feature>
<sequence length="793" mass="87733">MDGWDVFLDATPPPSAAPSGGATRPRPAAGSQPPALGAPLCRDFQFTRLSDYTIDRYEKHVALCDSVDCVICFAAKRLGTSHWFWRETLLDPLAPDRGTWAAFATMSTGRPALGCWICSTSTKMNKPGLAQFTLDSPDALIQSNIKKHVSSQIHKELSSVVVGTIASGKTPVQITVLLMRIRGCDKNINVMSGIVGACDLTKPPFNGRATGIRDASLHVLREFCTPLRDPPFSKKHGKFDQKLFKSVCESVQMYTADSAAPEQVAGKFLKDLLPLLAAGCISRDALPNLKKVAQDKPHGVRRVCSRAWAADQYLSDTADIMILAKGSITTLIQNSPTFKGWFQQHNEKLDHCPFQANRIRDLSFAKHRFNSTQKPFGRHVLMFKSVIATATQIATSRVGKQESKLASAYLSFLDVERAVTLALLADAGDECNMLIRVMDTERMDVSAVSMNLRAFLSRIHALFVDEHCWKLGYTQYMVQQLQEPVLLLAMDGQKTLGCAAGVPVDVKRRCVQRMANWVHLARETIRAEIREFEIIYAMRAFNLGELSQSLGAPAQGSQHDLGNQTMSQLRASCDSLAEFVCVNPTALFSQLNDVRPIAQQMLIDPSCTGTIAAWAMAVAECQKDARNAKLHPVGALRPVLMTFGAYGPSTSGLEQNFSQILNLAGANRPDKWGGYIQDELVIKQPWSKDHIDRAVALAPKIWAKIYGPVRRPRVRVRMDLHKEAPARARDVNTETSWIRGRRADVQGVVSQTRPVDLMSAPGTRTVGVDGWTADHEKEVKFQQNKRQKRFHDS</sequence>
<proteinExistence type="predicted"/>